<evidence type="ECO:0000256" key="1">
    <source>
        <dbReference type="ARBA" id="ARBA00022737"/>
    </source>
</evidence>
<accession>A0A8S3X404</accession>
<feature type="region of interest" description="Disordered" evidence="3">
    <location>
        <begin position="315"/>
        <end position="353"/>
    </location>
</feature>
<proteinExistence type="predicted"/>
<feature type="compositionally biased region" description="Polar residues" evidence="3">
    <location>
        <begin position="328"/>
        <end position="340"/>
    </location>
</feature>
<dbReference type="InterPro" id="IPR019775">
    <property type="entry name" value="WD40_repeat_CS"/>
</dbReference>
<dbReference type="SMART" id="SM00320">
    <property type="entry name" value="WD40"/>
    <property type="match status" value="2"/>
</dbReference>
<dbReference type="Proteomes" id="UP000691718">
    <property type="component" value="Unassembled WGS sequence"/>
</dbReference>
<dbReference type="PROSITE" id="PS50082">
    <property type="entry name" value="WD_REPEATS_2"/>
    <property type="match status" value="1"/>
</dbReference>
<dbReference type="InterPro" id="IPR001680">
    <property type="entry name" value="WD40_rpt"/>
</dbReference>
<keyword evidence="2" id="KW-0853">WD repeat</keyword>
<organism evidence="4 5">
    <name type="scientific">Parnassius apollo</name>
    <name type="common">Apollo butterfly</name>
    <name type="synonym">Papilio apollo</name>
    <dbReference type="NCBI Taxonomy" id="110799"/>
    <lineage>
        <taxon>Eukaryota</taxon>
        <taxon>Metazoa</taxon>
        <taxon>Ecdysozoa</taxon>
        <taxon>Arthropoda</taxon>
        <taxon>Hexapoda</taxon>
        <taxon>Insecta</taxon>
        <taxon>Pterygota</taxon>
        <taxon>Neoptera</taxon>
        <taxon>Endopterygota</taxon>
        <taxon>Lepidoptera</taxon>
        <taxon>Glossata</taxon>
        <taxon>Ditrysia</taxon>
        <taxon>Papilionoidea</taxon>
        <taxon>Papilionidae</taxon>
        <taxon>Parnassiinae</taxon>
        <taxon>Parnassini</taxon>
        <taxon>Parnassius</taxon>
        <taxon>Parnassius</taxon>
    </lineage>
</organism>
<evidence type="ECO:0000256" key="2">
    <source>
        <dbReference type="PROSITE-ProRule" id="PRU00221"/>
    </source>
</evidence>
<dbReference type="OrthoDB" id="691673at2759"/>
<dbReference type="PROSITE" id="PS00678">
    <property type="entry name" value="WD_REPEATS_1"/>
    <property type="match status" value="1"/>
</dbReference>
<dbReference type="PANTHER" id="PTHR44324:SF3">
    <property type="entry name" value="WD REPEAT-CONTAINING PROTEIN 49-LIKE"/>
    <property type="match status" value="1"/>
</dbReference>
<gene>
    <name evidence="4" type="ORF">PAPOLLO_LOCUS12859</name>
</gene>
<dbReference type="EMBL" id="CAJQZP010000904">
    <property type="protein sequence ID" value="CAG4995618.1"/>
    <property type="molecule type" value="Genomic_DNA"/>
</dbReference>
<keyword evidence="5" id="KW-1185">Reference proteome</keyword>
<protein>
    <submittedName>
        <fullName evidence="4">(apollo) hypothetical protein</fullName>
    </submittedName>
</protein>
<dbReference type="InterPro" id="IPR051242">
    <property type="entry name" value="WD-EF-hand_domain"/>
</dbReference>
<comment type="caution">
    <text evidence="4">The sequence shown here is derived from an EMBL/GenBank/DDBJ whole genome shotgun (WGS) entry which is preliminary data.</text>
</comment>
<dbReference type="PANTHER" id="PTHR44324">
    <property type="entry name" value="WD40 REPEAT DOMAIN 95"/>
    <property type="match status" value="1"/>
</dbReference>
<evidence type="ECO:0000313" key="5">
    <source>
        <dbReference type="Proteomes" id="UP000691718"/>
    </source>
</evidence>
<evidence type="ECO:0000313" key="4">
    <source>
        <dbReference type="EMBL" id="CAG4995618.1"/>
    </source>
</evidence>
<evidence type="ECO:0000256" key="3">
    <source>
        <dbReference type="SAM" id="MobiDB-lite"/>
    </source>
</evidence>
<name>A0A8S3X404_PARAO</name>
<keyword evidence="1" id="KW-0677">Repeat</keyword>
<reference evidence="4" key="1">
    <citation type="submission" date="2021-04" db="EMBL/GenBank/DDBJ databases">
        <authorList>
            <person name="Tunstrom K."/>
        </authorList>
    </citation>
    <scope>NUCLEOTIDE SEQUENCE</scope>
</reference>
<sequence>MTPAVLSRLRRRFKRTKDRSTAKDIHRKVEEAMHVAAAAEGVEFSKSPPPSIDTSLHWEGFVSAIDDIFGHHKFRTHARQLCQALDPLGSGRVRWGELLSRLQRAPRASPLCMPPLCSKPQQLRHCKRECIVKLVSVEREDSFCYVAVSRGGRAGVYSGHLKLLSTYQCLAYSSSAVGGWLAVGTARGALCELHVRAPLPADSPPYCTWHGVSCFHWVAELKLVVTGSCDGAVRLWDVAQPAPYARLSAPAAMPVLDVAVVPHLQIAVAYHNNCTVNIWDLQQECLLHSVKIKFPFLGVLGKKVEFGTYCIHPGPPRKNEATEDLQDETTLSSRPDSSLSGEDDRGVQSENNS</sequence>
<dbReference type="AlphaFoldDB" id="A0A8S3X404"/>
<feature type="repeat" description="WD" evidence="2">
    <location>
        <begin position="212"/>
        <end position="238"/>
    </location>
</feature>